<feature type="signal peptide" evidence="3">
    <location>
        <begin position="1"/>
        <end position="21"/>
    </location>
</feature>
<feature type="chain" id="PRO_5045145002" evidence="3">
    <location>
        <begin position="22"/>
        <end position="1352"/>
    </location>
</feature>
<dbReference type="Pfam" id="PF13517">
    <property type="entry name" value="FG-GAP_3"/>
    <property type="match status" value="4"/>
</dbReference>
<comment type="caution">
    <text evidence="4">The sequence shown here is derived from an EMBL/GenBank/DDBJ whole genome shotgun (WGS) entry which is preliminary data.</text>
</comment>
<dbReference type="Gene3D" id="2.130.10.130">
    <property type="entry name" value="Integrin alpha, N-terminal"/>
    <property type="match status" value="1"/>
</dbReference>
<feature type="region of interest" description="Disordered" evidence="2">
    <location>
        <begin position="606"/>
        <end position="632"/>
    </location>
</feature>
<feature type="compositionally biased region" description="Low complexity" evidence="2">
    <location>
        <begin position="244"/>
        <end position="259"/>
    </location>
</feature>
<keyword evidence="1 3" id="KW-0732">Signal</keyword>
<dbReference type="PANTHER" id="PTHR46580:SF2">
    <property type="entry name" value="MAM DOMAIN-CONTAINING PROTEIN"/>
    <property type="match status" value="1"/>
</dbReference>
<proteinExistence type="predicted"/>
<feature type="region of interest" description="Disordered" evidence="2">
    <location>
        <begin position="99"/>
        <end position="118"/>
    </location>
</feature>
<evidence type="ECO:0000313" key="5">
    <source>
        <dbReference type="Proteomes" id="UP001614394"/>
    </source>
</evidence>
<dbReference type="InterPro" id="IPR013517">
    <property type="entry name" value="FG-GAP"/>
</dbReference>
<dbReference type="RefSeq" id="WP_399650296.1">
    <property type="nucleotide sequence ID" value="NZ_JBITYG010000005.1"/>
</dbReference>
<dbReference type="SUPFAM" id="SSF69318">
    <property type="entry name" value="Integrin alpha N-terminal domain"/>
    <property type="match status" value="2"/>
</dbReference>
<keyword evidence="5" id="KW-1185">Reference proteome</keyword>
<evidence type="ECO:0000256" key="1">
    <source>
        <dbReference type="ARBA" id="ARBA00022729"/>
    </source>
</evidence>
<protein>
    <submittedName>
        <fullName evidence="4">FG-GAP repeat domain-containing protein</fullName>
    </submittedName>
</protein>
<evidence type="ECO:0000256" key="2">
    <source>
        <dbReference type="SAM" id="MobiDB-lite"/>
    </source>
</evidence>
<evidence type="ECO:0000256" key="3">
    <source>
        <dbReference type="SAM" id="SignalP"/>
    </source>
</evidence>
<feature type="region of interest" description="Disordered" evidence="2">
    <location>
        <begin position="218"/>
        <end position="269"/>
    </location>
</feature>
<evidence type="ECO:0000313" key="4">
    <source>
        <dbReference type="EMBL" id="MFI9102512.1"/>
    </source>
</evidence>
<sequence length="1352" mass="140060">MALALLASGAGGVLVAPAAHAAPTTAPSASASAAAQSADAIAQAKATGVPVAIPALTTATDTVTADPAGTFTLTSTLLPTRVKQGGSWVPTDATLRTQADGSLTPAATPSGLRLSGGGNTPLATLTSLGKQLAISWPGTLPKPTLSGSSATYPGVLPDVDLVVTATPLGGFTEVLIIKNAAAAANPKLTALQFTTAAQGLTLTAGPDGTLNATDPAGRIAFSAPTPRMWDSSTTAGVPAKTRQGSAADTAPPGASSASGPGTGAQVASMQAQVTENHLNITPNAAVLAGTGTHYPVFIDPSFNPNTVGSANPAFAEVQEGCPTTSNYNSTKYSGDPAVGYNDYQDCIGKEQSYFQFGVNSRIWTTPASPVKILSATLKTLEVSSASTAVTANVKASLYAVSVLPVLADHATWNKRLQSGTLLDTKAVPPATATTQPSTGFNVLAAFTQASTAHANNVVLGLVAANETAAGDRKHFSSTPTVTVTYDSLPTVTAHSTSPATICAGGTSLGTTAVTLSATVNDADQGAPVLAYFSIKRTDGTTVKTDTGITIPQTAAVRGPVTQRGTLSFNLGVLPSGTYSWQVYANDYGYSSPTTSACTFTVDASPPDEPTINSTAFPDPEHGDPANQPQPRTQGDFFFTRAAGNTDVARYAYNWGTQPPTVDPPLTVDANKVSVTTTVPLTPMTPGTNVLYVYAIDTVGNQSPTVHYSFNTAALAAPDAAGDFTGDGKPDLTVPGADGNVRLYPSTGTAPGTLGAPYRATSDATFNGAVLSTGDFDQDLIQDLLARKNDGNLYYYPGNGGGAAFDPAEQVQVQPAATSDTTVFNWSSAEQIVAALDVDGDGNFPDLYVVSGDVLWLFPAASGAGMYNVPVQISTGWSGKTITDAGNINGFPALWSRDTVSGELDLLSTTNVTIPAGSAGGTKRVVAASGWSAAARPQIFSAGDTNGDGKPDLWAADGTARRNITSHLTTGAATTTLGSPRWVQALRPRHDYDGDGRSDMAALYSHPDGAYELYSFKANSNGTFPAPYKSYFAIAGSAWAANMKYATGDYNGDGHGDVAILYGYDDGGVRLFTALGNANGGFDTPVPSWFRNPGSWSFSQMNLQSGDFNGDGRDDLAVWYDYTDGHDTLFTFTATPQGGFNEPFASWTATPGNWELKQAKLAIGDFNGDGRDDLGVFYGYGDMNTVKMHTFLTTPTGAFAYTSTSWTSTVWGSWNQAHIQAGDFNGDGKDDIAAWYDYSDGHDSLNTFISLGTATGTFQAPYSAWSTPAGNYWYDSMPQMVAGDYNGDGRADLGVMYGYGTGTSRMFTWTAKNTGNTADDGHFNDSVASWSSATGWPTGSWANKDVHFFNTHS</sequence>
<dbReference type="PANTHER" id="PTHR46580">
    <property type="entry name" value="SENSOR KINASE-RELATED"/>
    <property type="match status" value="1"/>
</dbReference>
<gene>
    <name evidence="4" type="ORF">ACIGXA_18510</name>
</gene>
<accession>A0ABW8C9L8</accession>
<name>A0ABW8C9L8_9ACTN</name>
<dbReference type="InterPro" id="IPR028994">
    <property type="entry name" value="Integrin_alpha_N"/>
</dbReference>
<dbReference type="EMBL" id="JBITYG010000005">
    <property type="protein sequence ID" value="MFI9102512.1"/>
    <property type="molecule type" value="Genomic_DNA"/>
</dbReference>
<dbReference type="Proteomes" id="UP001614394">
    <property type="component" value="Unassembled WGS sequence"/>
</dbReference>
<reference evidence="4 5" key="1">
    <citation type="submission" date="2024-10" db="EMBL/GenBank/DDBJ databases">
        <title>The Natural Products Discovery Center: Release of the First 8490 Sequenced Strains for Exploring Actinobacteria Biosynthetic Diversity.</title>
        <authorList>
            <person name="Kalkreuter E."/>
            <person name="Kautsar S.A."/>
            <person name="Yang D."/>
            <person name="Bader C.D."/>
            <person name="Teijaro C.N."/>
            <person name="Fluegel L."/>
            <person name="Davis C.M."/>
            <person name="Simpson J.R."/>
            <person name="Lauterbach L."/>
            <person name="Steele A.D."/>
            <person name="Gui C."/>
            <person name="Meng S."/>
            <person name="Li G."/>
            <person name="Viehrig K."/>
            <person name="Ye F."/>
            <person name="Su P."/>
            <person name="Kiefer A.F."/>
            <person name="Nichols A."/>
            <person name="Cepeda A.J."/>
            <person name="Yan W."/>
            <person name="Fan B."/>
            <person name="Jiang Y."/>
            <person name="Adhikari A."/>
            <person name="Zheng C.-J."/>
            <person name="Schuster L."/>
            <person name="Cowan T.M."/>
            <person name="Smanski M.J."/>
            <person name="Chevrette M.G."/>
            <person name="De Carvalho L.P.S."/>
            <person name="Shen B."/>
        </authorList>
    </citation>
    <scope>NUCLEOTIDE SEQUENCE [LARGE SCALE GENOMIC DNA]</scope>
    <source>
        <strain evidence="4 5">NPDC053399</strain>
    </source>
</reference>
<dbReference type="Gene3D" id="2.40.128.340">
    <property type="match status" value="4"/>
</dbReference>
<organism evidence="4 5">
    <name type="scientific">Streptomyces fildesensis</name>
    <dbReference type="NCBI Taxonomy" id="375757"/>
    <lineage>
        <taxon>Bacteria</taxon>
        <taxon>Bacillati</taxon>
        <taxon>Actinomycetota</taxon>
        <taxon>Actinomycetes</taxon>
        <taxon>Kitasatosporales</taxon>
        <taxon>Streptomycetaceae</taxon>
        <taxon>Streptomyces</taxon>
    </lineage>
</organism>